<evidence type="ECO:0000313" key="1">
    <source>
        <dbReference type="EMBL" id="KAK2090668.1"/>
    </source>
</evidence>
<sequence>MNGCLAMAGKPLGAEANVIQQSDRDVTAVKRIRESNCFGISKEGSSILTEAESSLKDQEKTQKDFPLSKSDSLHALPMALAGHFRIIFD</sequence>
<gene>
    <name evidence="1" type="ORF">P7K49_031925</name>
</gene>
<evidence type="ECO:0000313" key="2">
    <source>
        <dbReference type="Proteomes" id="UP001266305"/>
    </source>
</evidence>
<dbReference type="Proteomes" id="UP001266305">
    <property type="component" value="Unassembled WGS sequence"/>
</dbReference>
<keyword evidence="2" id="KW-1185">Reference proteome</keyword>
<comment type="caution">
    <text evidence="1">The sequence shown here is derived from an EMBL/GenBank/DDBJ whole genome shotgun (WGS) entry which is preliminary data.</text>
</comment>
<reference evidence="1 2" key="1">
    <citation type="submission" date="2023-05" db="EMBL/GenBank/DDBJ databases">
        <title>B98-5 Cell Line De Novo Hybrid Assembly: An Optical Mapping Approach.</title>
        <authorList>
            <person name="Kananen K."/>
            <person name="Auerbach J.A."/>
            <person name="Kautto E."/>
            <person name="Blachly J.S."/>
        </authorList>
    </citation>
    <scope>NUCLEOTIDE SEQUENCE [LARGE SCALE GENOMIC DNA]</scope>
    <source>
        <strain evidence="1">B95-8</strain>
        <tissue evidence="1">Cell line</tissue>
    </source>
</reference>
<protein>
    <submittedName>
        <fullName evidence="1">Uncharacterized protein</fullName>
    </submittedName>
</protein>
<name>A0ABQ9U1Y4_SAGOE</name>
<dbReference type="EMBL" id="JASSZA010000017">
    <property type="protein sequence ID" value="KAK2090668.1"/>
    <property type="molecule type" value="Genomic_DNA"/>
</dbReference>
<proteinExistence type="predicted"/>
<accession>A0ABQ9U1Y4</accession>
<organism evidence="1 2">
    <name type="scientific">Saguinus oedipus</name>
    <name type="common">Cotton-top tamarin</name>
    <name type="synonym">Oedipomidas oedipus</name>
    <dbReference type="NCBI Taxonomy" id="9490"/>
    <lineage>
        <taxon>Eukaryota</taxon>
        <taxon>Metazoa</taxon>
        <taxon>Chordata</taxon>
        <taxon>Craniata</taxon>
        <taxon>Vertebrata</taxon>
        <taxon>Euteleostomi</taxon>
        <taxon>Mammalia</taxon>
        <taxon>Eutheria</taxon>
        <taxon>Euarchontoglires</taxon>
        <taxon>Primates</taxon>
        <taxon>Haplorrhini</taxon>
        <taxon>Platyrrhini</taxon>
        <taxon>Cebidae</taxon>
        <taxon>Callitrichinae</taxon>
        <taxon>Saguinus</taxon>
    </lineage>
</organism>